<dbReference type="AlphaFoldDB" id="A0A922T864"/>
<keyword evidence="3" id="KW-1185">Reference proteome</keyword>
<dbReference type="InterPro" id="IPR016181">
    <property type="entry name" value="Acyl_CoA_acyltransferase"/>
</dbReference>
<proteinExistence type="predicted"/>
<dbReference type="PROSITE" id="PS51186">
    <property type="entry name" value="GNAT"/>
    <property type="match status" value="1"/>
</dbReference>
<dbReference type="OrthoDB" id="6293260at2"/>
<dbReference type="Gene3D" id="3.40.630.30">
    <property type="match status" value="1"/>
</dbReference>
<dbReference type="GO" id="GO:0016747">
    <property type="term" value="F:acyltransferase activity, transferring groups other than amino-acyl groups"/>
    <property type="evidence" value="ECO:0007669"/>
    <property type="project" value="InterPro"/>
</dbReference>
<gene>
    <name evidence="2" type="ORF">GV68_14680</name>
</gene>
<comment type="caution">
    <text evidence="2">The sequence shown here is derived from an EMBL/GenBank/DDBJ whole genome shotgun (WGS) entry which is preliminary data.</text>
</comment>
<dbReference type="SUPFAM" id="SSF55729">
    <property type="entry name" value="Acyl-CoA N-acyltransferases (Nat)"/>
    <property type="match status" value="1"/>
</dbReference>
<dbReference type="Proteomes" id="UP000052167">
    <property type="component" value="Unassembled WGS sequence"/>
</dbReference>
<evidence type="ECO:0000313" key="2">
    <source>
        <dbReference type="EMBL" id="KEQ10173.1"/>
    </source>
</evidence>
<organism evidence="2 3">
    <name type="scientific">Pseudorhizobium pelagicum</name>
    <dbReference type="NCBI Taxonomy" id="1509405"/>
    <lineage>
        <taxon>Bacteria</taxon>
        <taxon>Pseudomonadati</taxon>
        <taxon>Pseudomonadota</taxon>
        <taxon>Alphaproteobacteria</taxon>
        <taxon>Hyphomicrobiales</taxon>
        <taxon>Rhizobiaceae</taxon>
        <taxon>Rhizobium/Agrobacterium group</taxon>
        <taxon>Pseudorhizobium</taxon>
    </lineage>
</organism>
<name>A0A922T864_9HYPH</name>
<protein>
    <submittedName>
        <fullName evidence="2">GNAT family acetyltransferase</fullName>
    </submittedName>
</protein>
<dbReference type="EMBL" id="JOKJ01000003">
    <property type="protein sequence ID" value="KEQ10173.1"/>
    <property type="molecule type" value="Genomic_DNA"/>
</dbReference>
<evidence type="ECO:0000259" key="1">
    <source>
        <dbReference type="PROSITE" id="PS51186"/>
    </source>
</evidence>
<reference evidence="2 3" key="1">
    <citation type="submission" date="2014-06" db="EMBL/GenBank/DDBJ databases">
        <title>Rhizobium pelagicum/R2-400B4.</title>
        <authorList>
            <person name="Kimes N.E."/>
            <person name="Lopez-Perez M."/>
        </authorList>
    </citation>
    <scope>NUCLEOTIDE SEQUENCE [LARGE SCALE GENOMIC DNA]</scope>
    <source>
        <strain evidence="2 3">R2-400B4</strain>
    </source>
</reference>
<accession>A0A922T864</accession>
<dbReference type="PANTHER" id="PTHR43792:SF1">
    <property type="entry name" value="N-ACETYLTRANSFERASE DOMAIN-CONTAINING PROTEIN"/>
    <property type="match status" value="1"/>
</dbReference>
<dbReference type="PANTHER" id="PTHR43792">
    <property type="entry name" value="GNAT FAMILY, PUTATIVE (AFU_ORTHOLOGUE AFUA_3G00765)-RELATED-RELATED"/>
    <property type="match status" value="1"/>
</dbReference>
<sequence length="192" mass="21503">MNLAGRPAIILETDRLLVRSWIETDRNLFREINADAKVMEFFAFRRSHEEADALLDKVNGSIQDTGLGFYALELKATAEPIGFCGLSLANLPDIFPVETVEIGWRLATRFWGHGYVTEAARALLDFAFVEKRMAAVLAFAVAANHRSTGVMERIGMSRCPQMDFDHPRVPDSHPQLRRHVVYAAVSDAMKPA</sequence>
<dbReference type="InterPro" id="IPR000182">
    <property type="entry name" value="GNAT_dom"/>
</dbReference>
<dbReference type="RefSeq" id="WP_037162979.1">
    <property type="nucleotide sequence ID" value="NZ_CAJXID010000001.1"/>
</dbReference>
<dbReference type="InterPro" id="IPR051531">
    <property type="entry name" value="N-acetyltransferase"/>
</dbReference>
<evidence type="ECO:0000313" key="3">
    <source>
        <dbReference type="Proteomes" id="UP000052167"/>
    </source>
</evidence>
<feature type="domain" description="N-acetyltransferase" evidence="1">
    <location>
        <begin position="16"/>
        <end position="176"/>
    </location>
</feature>
<dbReference type="Pfam" id="PF13302">
    <property type="entry name" value="Acetyltransf_3"/>
    <property type="match status" value="1"/>
</dbReference>